<organism evidence="1 2">
    <name type="scientific">Elysia crispata</name>
    <name type="common">lettuce slug</name>
    <dbReference type="NCBI Taxonomy" id="231223"/>
    <lineage>
        <taxon>Eukaryota</taxon>
        <taxon>Metazoa</taxon>
        <taxon>Spiralia</taxon>
        <taxon>Lophotrochozoa</taxon>
        <taxon>Mollusca</taxon>
        <taxon>Gastropoda</taxon>
        <taxon>Heterobranchia</taxon>
        <taxon>Euthyneura</taxon>
        <taxon>Panpulmonata</taxon>
        <taxon>Sacoglossa</taxon>
        <taxon>Placobranchoidea</taxon>
        <taxon>Plakobranchidae</taxon>
        <taxon>Elysia</taxon>
    </lineage>
</organism>
<name>A0AAE0XE99_9GAST</name>
<keyword evidence="2" id="KW-1185">Reference proteome</keyword>
<accession>A0AAE0XE99</accession>
<evidence type="ECO:0000313" key="2">
    <source>
        <dbReference type="Proteomes" id="UP001283361"/>
    </source>
</evidence>
<proteinExistence type="predicted"/>
<dbReference type="EMBL" id="JAWDGP010008076">
    <property type="protein sequence ID" value="KAK3691760.1"/>
    <property type="molecule type" value="Genomic_DNA"/>
</dbReference>
<sequence>MWIVREDFSLTLSDNLAYTSLIGLKDPPFEKSPHYIDFTQRALRYLEVSTVPLSALGSLREHYVSHICCAMAFERCCGISLGIVQSTCAKH</sequence>
<dbReference type="Proteomes" id="UP001283361">
    <property type="component" value="Unassembled WGS sequence"/>
</dbReference>
<dbReference type="AlphaFoldDB" id="A0AAE0XE99"/>
<evidence type="ECO:0000313" key="1">
    <source>
        <dbReference type="EMBL" id="KAK3691760.1"/>
    </source>
</evidence>
<reference evidence="1" key="1">
    <citation type="journal article" date="2023" name="G3 (Bethesda)">
        <title>A reference genome for the long-term kleptoplast-retaining sea slug Elysia crispata morphotype clarki.</title>
        <authorList>
            <person name="Eastman K.E."/>
            <person name="Pendleton A.L."/>
            <person name="Shaikh M.A."/>
            <person name="Suttiyut T."/>
            <person name="Ogas R."/>
            <person name="Tomko P."/>
            <person name="Gavelis G."/>
            <person name="Widhalm J.R."/>
            <person name="Wisecaver J.H."/>
        </authorList>
    </citation>
    <scope>NUCLEOTIDE SEQUENCE</scope>
    <source>
        <strain evidence="1">ECLA1</strain>
    </source>
</reference>
<comment type="caution">
    <text evidence="1">The sequence shown here is derived from an EMBL/GenBank/DDBJ whole genome shotgun (WGS) entry which is preliminary data.</text>
</comment>
<protein>
    <submittedName>
        <fullName evidence="1">Uncharacterized protein</fullName>
    </submittedName>
</protein>
<gene>
    <name evidence="1" type="ORF">RRG08_009574</name>
</gene>